<reference evidence="1" key="1">
    <citation type="journal article" date="2023" name="Plant J.">
        <title>Genome sequences and population genomics provide insights into the demographic history, inbreeding, and mutation load of two 'living fossil' tree species of Dipteronia.</title>
        <authorList>
            <person name="Feng Y."/>
            <person name="Comes H.P."/>
            <person name="Chen J."/>
            <person name="Zhu S."/>
            <person name="Lu R."/>
            <person name="Zhang X."/>
            <person name="Li P."/>
            <person name="Qiu J."/>
            <person name="Olsen K.M."/>
            <person name="Qiu Y."/>
        </authorList>
    </citation>
    <scope>NUCLEOTIDE SEQUENCE</scope>
    <source>
        <strain evidence="1">KIB01</strain>
    </source>
</reference>
<protein>
    <submittedName>
        <fullName evidence="1">Uncharacterized protein</fullName>
    </submittedName>
</protein>
<gene>
    <name evidence="1" type="ORF">Ddye_003638</name>
</gene>
<dbReference type="EMBL" id="JANJYI010000001">
    <property type="protein sequence ID" value="KAK2665064.1"/>
    <property type="molecule type" value="Genomic_DNA"/>
</dbReference>
<dbReference type="AlphaFoldDB" id="A0AAE0CVM9"/>
<accession>A0AAE0CVM9</accession>
<organism evidence="1 2">
    <name type="scientific">Dipteronia dyeriana</name>
    <dbReference type="NCBI Taxonomy" id="168575"/>
    <lineage>
        <taxon>Eukaryota</taxon>
        <taxon>Viridiplantae</taxon>
        <taxon>Streptophyta</taxon>
        <taxon>Embryophyta</taxon>
        <taxon>Tracheophyta</taxon>
        <taxon>Spermatophyta</taxon>
        <taxon>Magnoliopsida</taxon>
        <taxon>eudicotyledons</taxon>
        <taxon>Gunneridae</taxon>
        <taxon>Pentapetalae</taxon>
        <taxon>rosids</taxon>
        <taxon>malvids</taxon>
        <taxon>Sapindales</taxon>
        <taxon>Sapindaceae</taxon>
        <taxon>Hippocastanoideae</taxon>
        <taxon>Acereae</taxon>
        <taxon>Dipteronia</taxon>
    </lineage>
</organism>
<name>A0AAE0CVM9_9ROSI</name>
<sequence length="199" mass="22923">MSFQYHALGRINDESLRQVYLNSLPTELYGELQRTIELSNRSLRDITLGEIHMFTLTSLDKLCATQRIFTKMIKEDRKYDKQIVDDIPSDADIESILSERDDVNLHTTFMVQILVEKYSKPISAIAYFDTGTHSTMMNPRVLPPDAWREKDNEFLATDGQIFTTNLVSKHKIGIQFFPTCTLWTHVIGTHLPDKDILIG</sequence>
<evidence type="ECO:0000313" key="2">
    <source>
        <dbReference type="Proteomes" id="UP001280121"/>
    </source>
</evidence>
<keyword evidence="2" id="KW-1185">Reference proteome</keyword>
<comment type="caution">
    <text evidence="1">The sequence shown here is derived from an EMBL/GenBank/DDBJ whole genome shotgun (WGS) entry which is preliminary data.</text>
</comment>
<dbReference type="Proteomes" id="UP001280121">
    <property type="component" value="Unassembled WGS sequence"/>
</dbReference>
<evidence type="ECO:0000313" key="1">
    <source>
        <dbReference type="EMBL" id="KAK2665064.1"/>
    </source>
</evidence>
<proteinExistence type="predicted"/>